<organism evidence="2 3">
    <name type="scientific">Pseudomonas viridiflava ICMP 13104</name>
    <dbReference type="NCBI Taxonomy" id="1198305"/>
    <lineage>
        <taxon>Bacteria</taxon>
        <taxon>Pseudomonadati</taxon>
        <taxon>Pseudomonadota</taxon>
        <taxon>Gammaproteobacteria</taxon>
        <taxon>Pseudomonadales</taxon>
        <taxon>Pseudomonadaceae</taxon>
        <taxon>Pseudomonas</taxon>
    </lineage>
</organism>
<dbReference type="AlphaFoldDB" id="A0A0W0H9Z8"/>
<dbReference type="SUPFAM" id="SSF69255">
    <property type="entry name" value="gp5 N-terminal domain-like"/>
    <property type="match status" value="1"/>
</dbReference>
<sequence>MPDPASAPFFRLEIARLYRRFDVISFSAKEAISQPFLFEIEILGDGFDMDLVSLMYKPAYLSTDDEPGFHGQIHSATRSHYQPGPAYYTLTMGPRLSCLGLRYTSRIFQHMTAPRIIAQVLDEHGLGNGYRFDLNTECRERECCVQYHESDLQLVHRLCADENIHYHFVHSRRHHQLVFGKDGFAPPARPPRPPIAPLQRAWLMGPCGEHVRRDASGRVQVRFEWDIHARANCWLNIVPGLDFACLGGMPVLVSFAEDDSQPPLITGCLQAPSGERLASLEPPHNNDEPSPGNNIHMRLDWQTISGEQRRLQLQDGTHVEIGKGSELTVKTGQSTLRFDHDGIALSSPRISFTGKTNDQPGDPDASG</sequence>
<dbReference type="EMBL" id="LKEJ01000161">
    <property type="protein sequence ID" value="KTB57634.1"/>
    <property type="molecule type" value="Genomic_DNA"/>
</dbReference>
<feature type="region of interest" description="Disordered" evidence="1">
    <location>
        <begin position="275"/>
        <end position="295"/>
    </location>
</feature>
<evidence type="ECO:0000256" key="1">
    <source>
        <dbReference type="SAM" id="MobiDB-lite"/>
    </source>
</evidence>
<dbReference type="Gene3D" id="3.55.50.10">
    <property type="entry name" value="Baseplate protein-like domains"/>
    <property type="match status" value="1"/>
</dbReference>
<feature type="compositionally biased region" description="Polar residues" evidence="1">
    <location>
        <begin position="348"/>
        <end position="359"/>
    </location>
</feature>
<dbReference type="InterPro" id="IPR037026">
    <property type="entry name" value="Vgr_OB-fold_dom_sf"/>
</dbReference>
<comment type="caution">
    <text evidence="2">The sequence shown here is derived from an EMBL/GenBank/DDBJ whole genome shotgun (WGS) entry which is preliminary data.</text>
</comment>
<keyword evidence="3" id="KW-1185">Reference proteome</keyword>
<gene>
    <name evidence="2" type="ORF">AO067_00400</name>
</gene>
<name>A0A0W0H9Z8_PSEVI</name>
<dbReference type="Proteomes" id="UP000053048">
    <property type="component" value="Unassembled WGS sequence"/>
</dbReference>
<protein>
    <submittedName>
        <fullName evidence="2">Type IV secretion protein Rhs</fullName>
    </submittedName>
</protein>
<proteinExistence type="predicted"/>
<evidence type="ECO:0000313" key="2">
    <source>
        <dbReference type="EMBL" id="KTB57634.1"/>
    </source>
</evidence>
<reference evidence="2 3" key="1">
    <citation type="submission" date="2015-09" db="EMBL/GenBank/DDBJ databases">
        <title>Genome sequence of ICMP 13104.</title>
        <authorList>
            <person name="Visnovsky S."/>
            <person name="Lu A."/>
            <person name="Panda P."/>
            <person name="Pitman A."/>
        </authorList>
    </citation>
    <scope>NUCLEOTIDE SEQUENCE [LARGE SCALE GENOMIC DNA]</scope>
    <source>
        <strain evidence="2 3">ICMP 13104</strain>
    </source>
</reference>
<dbReference type="Gene3D" id="2.40.50.230">
    <property type="entry name" value="Gp5 N-terminal domain"/>
    <property type="match status" value="1"/>
</dbReference>
<evidence type="ECO:0000313" key="3">
    <source>
        <dbReference type="Proteomes" id="UP000053048"/>
    </source>
</evidence>
<dbReference type="SUPFAM" id="SSF69279">
    <property type="entry name" value="Phage tail proteins"/>
    <property type="match status" value="1"/>
</dbReference>
<accession>A0A0W0H9Z8</accession>
<dbReference type="Pfam" id="PF05954">
    <property type="entry name" value="Phage_GPD"/>
    <property type="match status" value="1"/>
</dbReference>
<feature type="region of interest" description="Disordered" evidence="1">
    <location>
        <begin position="347"/>
        <end position="367"/>
    </location>
</feature>